<protein>
    <recommendedName>
        <fullName evidence="4">Protein BNI4</fullName>
    </recommendedName>
</protein>
<feature type="region of interest" description="Disordered" evidence="1">
    <location>
        <begin position="1"/>
        <end position="452"/>
    </location>
</feature>
<feature type="compositionally biased region" description="Low complexity" evidence="1">
    <location>
        <begin position="593"/>
        <end position="603"/>
    </location>
</feature>
<evidence type="ECO:0000313" key="2">
    <source>
        <dbReference type="EMBL" id="TID17998.1"/>
    </source>
</evidence>
<reference evidence="2 3" key="1">
    <citation type="submission" date="2019-04" db="EMBL/GenBank/DDBJ databases">
        <title>High contiguity whole genome sequence and gene annotation resource for two Venturia nashicola isolates.</title>
        <authorList>
            <person name="Prokchorchik M."/>
            <person name="Won K."/>
            <person name="Lee Y."/>
            <person name="Choi E.D."/>
            <person name="Segonzac C."/>
            <person name="Sohn K.H."/>
        </authorList>
    </citation>
    <scope>NUCLEOTIDE SEQUENCE [LARGE SCALE GENOMIC DNA]</scope>
    <source>
        <strain evidence="2 3">PRI2</strain>
    </source>
</reference>
<dbReference type="STRING" id="86259.A0A4Z1NT35"/>
<dbReference type="PANTHER" id="PTHR12751:SF18">
    <property type="entry name" value="PHOSPHATASE AND ACTIN REGULATOR 1"/>
    <property type="match status" value="1"/>
</dbReference>
<feature type="compositionally biased region" description="Low complexity" evidence="1">
    <location>
        <begin position="291"/>
        <end position="300"/>
    </location>
</feature>
<feature type="compositionally biased region" description="Polar residues" evidence="1">
    <location>
        <begin position="347"/>
        <end position="359"/>
    </location>
</feature>
<evidence type="ECO:0008006" key="4">
    <source>
        <dbReference type="Google" id="ProtNLM"/>
    </source>
</evidence>
<feature type="compositionally biased region" description="Low complexity" evidence="1">
    <location>
        <begin position="86"/>
        <end position="110"/>
    </location>
</feature>
<dbReference type="OrthoDB" id="5563016at2759"/>
<organism evidence="2 3">
    <name type="scientific">Venturia nashicola</name>
    <dbReference type="NCBI Taxonomy" id="86259"/>
    <lineage>
        <taxon>Eukaryota</taxon>
        <taxon>Fungi</taxon>
        <taxon>Dikarya</taxon>
        <taxon>Ascomycota</taxon>
        <taxon>Pezizomycotina</taxon>
        <taxon>Dothideomycetes</taxon>
        <taxon>Pleosporomycetidae</taxon>
        <taxon>Venturiales</taxon>
        <taxon>Venturiaceae</taxon>
        <taxon>Venturia</taxon>
    </lineage>
</organism>
<feature type="region of interest" description="Disordered" evidence="1">
    <location>
        <begin position="623"/>
        <end position="645"/>
    </location>
</feature>
<feature type="compositionally biased region" description="Acidic residues" evidence="1">
    <location>
        <begin position="438"/>
        <end position="449"/>
    </location>
</feature>
<gene>
    <name evidence="2" type="ORF">E6O75_ATG10643</name>
</gene>
<feature type="compositionally biased region" description="Low complexity" evidence="1">
    <location>
        <begin position="315"/>
        <end position="335"/>
    </location>
</feature>
<evidence type="ECO:0000256" key="1">
    <source>
        <dbReference type="SAM" id="MobiDB-lite"/>
    </source>
</evidence>
<name>A0A4Z1NT35_9PEZI</name>
<sequence length="741" mass="78724">MLHSPPDPYHTSPTGQTHHSSSRTAPLPRGYSNHNTGGRSYSGTSSTPIKQYAFEKTPELRQETRSASNPARQAVVAMPVVNRPYASSSSASNASSTNSTSNASSSGAANYTISKDDSLLGQRNSSIGGGFMQSSSTPDLSLVSLDSAPKPSPDRYRRAQRRMDSNSSVQTSQPLGNQTHTPPIAATQTSPKQKDAPFKIAAMPLHGRTVSSDDAQTLQSSRYRRRSVASMEAAAAEPQPSPVVAAPAPTWSQVAARGHSGPTNVDAPGGTLIMPPIAPHHQRQESKESRSSGGSAGAKKPVSVRHDSSSNRSGTNAQQRPQTAPTPSPRSSSRNLADASKRLASPSPLSQPMSAGSEKTQQKRENVRPATSAGSSQAANMSTPAMQQLHALSERDPNKGMKSRLRRAFSFGSAQELRKASAENAGRAKLQKDHPEVTADEDENLELQGEDAAIAAKQEAGGLGEGIYSGQGNLFGSTDNLSISSTASSASIMLRKMGRGAKKSARSIKGLFRPKSIIGDPAADSAVSQPTVASAEVSLVTVEAEREKVNVNANPHDQPGGGTGFPHLERNSIDAVSSAASDRPASSLHGQTDSVSSRKSIVSSDRERQEVLAAVKKGILKRSNTASPVGSRQEDTPVDVPGTPEADKIERDYFIATTRLANASTCSLPDRPGHASIRNISWNPKVSFHDVHSPNEYDRRGDIATCNRLTPVLAQQIKEELNSFKMEMEVHEESKPHTHFF</sequence>
<dbReference type="EMBL" id="SNSC02000015">
    <property type="protein sequence ID" value="TID17998.1"/>
    <property type="molecule type" value="Genomic_DNA"/>
</dbReference>
<keyword evidence="3" id="KW-1185">Reference proteome</keyword>
<dbReference type="GO" id="GO:0003779">
    <property type="term" value="F:actin binding"/>
    <property type="evidence" value="ECO:0007669"/>
    <property type="project" value="TreeGrafter"/>
</dbReference>
<evidence type="ECO:0000313" key="3">
    <source>
        <dbReference type="Proteomes" id="UP000298493"/>
    </source>
</evidence>
<feature type="compositionally biased region" description="Low complexity" evidence="1">
    <location>
        <begin position="228"/>
        <end position="249"/>
    </location>
</feature>
<dbReference type="PANTHER" id="PTHR12751">
    <property type="entry name" value="PHOSPHATASE AND ACTIN REGULATOR PHACTR"/>
    <property type="match status" value="1"/>
</dbReference>
<feature type="compositionally biased region" description="Low complexity" evidence="1">
    <location>
        <begin position="36"/>
        <end position="47"/>
    </location>
</feature>
<feature type="compositionally biased region" description="Polar residues" evidence="1">
    <location>
        <begin position="11"/>
        <end position="24"/>
    </location>
</feature>
<dbReference type="AlphaFoldDB" id="A0A4Z1NT35"/>
<feature type="compositionally biased region" description="Polar residues" evidence="1">
    <location>
        <begin position="209"/>
        <end position="221"/>
    </location>
</feature>
<comment type="caution">
    <text evidence="2">The sequence shown here is derived from an EMBL/GenBank/DDBJ whole genome shotgun (WGS) entry which is preliminary data.</text>
</comment>
<feature type="compositionally biased region" description="Polar residues" evidence="1">
    <location>
        <begin position="121"/>
        <end position="139"/>
    </location>
</feature>
<accession>A0A4Z1NT35</accession>
<feature type="region of interest" description="Disordered" evidence="1">
    <location>
        <begin position="546"/>
        <end position="608"/>
    </location>
</feature>
<dbReference type="Proteomes" id="UP000298493">
    <property type="component" value="Unassembled WGS sequence"/>
</dbReference>
<feature type="compositionally biased region" description="Polar residues" evidence="1">
    <location>
        <begin position="372"/>
        <end position="386"/>
    </location>
</feature>
<feature type="compositionally biased region" description="Basic and acidic residues" evidence="1">
    <location>
        <begin position="152"/>
        <end position="164"/>
    </location>
</feature>
<dbReference type="GO" id="GO:0030036">
    <property type="term" value="P:actin cytoskeleton organization"/>
    <property type="evidence" value="ECO:0007669"/>
    <property type="project" value="TreeGrafter"/>
</dbReference>
<proteinExistence type="predicted"/>
<feature type="compositionally biased region" description="Polar residues" evidence="1">
    <location>
        <begin position="165"/>
        <end position="191"/>
    </location>
</feature>